<evidence type="ECO:0000313" key="1">
    <source>
        <dbReference type="EMBL" id="CAI2376146.1"/>
    </source>
</evidence>
<evidence type="ECO:0000313" key="2">
    <source>
        <dbReference type="Proteomes" id="UP001295684"/>
    </source>
</evidence>
<proteinExistence type="predicted"/>
<organism evidence="1 2">
    <name type="scientific">Euplotes crassus</name>
    <dbReference type="NCBI Taxonomy" id="5936"/>
    <lineage>
        <taxon>Eukaryota</taxon>
        <taxon>Sar</taxon>
        <taxon>Alveolata</taxon>
        <taxon>Ciliophora</taxon>
        <taxon>Intramacronucleata</taxon>
        <taxon>Spirotrichea</taxon>
        <taxon>Hypotrichia</taxon>
        <taxon>Euplotida</taxon>
        <taxon>Euplotidae</taxon>
        <taxon>Moneuplotes</taxon>
    </lineage>
</organism>
<protein>
    <submittedName>
        <fullName evidence="1">Uncharacterized protein</fullName>
    </submittedName>
</protein>
<sequence length="163" mass="19595">MYYTPKEIMRCFLSYYFKLARKSNYSLEKYKEFVCQNSLPSLKGVVGRLKKQSDLKTQEISLCICLLKIHELRFRLKYSTLCHETLIKFCKIKRKIFSKMTDAIYSSIRETIDSYDFDFDGLCKEMDIPFHHSLRRQRESIQEQIDILKLLRKECNNLNLYLS</sequence>
<keyword evidence="2" id="KW-1185">Reference proteome</keyword>
<dbReference type="Proteomes" id="UP001295684">
    <property type="component" value="Unassembled WGS sequence"/>
</dbReference>
<dbReference type="EMBL" id="CAMPGE010017683">
    <property type="protein sequence ID" value="CAI2376146.1"/>
    <property type="molecule type" value="Genomic_DNA"/>
</dbReference>
<accession>A0AAD2D0N8</accession>
<name>A0AAD2D0N8_EUPCR</name>
<dbReference type="AlphaFoldDB" id="A0AAD2D0N8"/>
<gene>
    <name evidence="1" type="ORF">ECRASSUSDP1_LOCUS17515</name>
</gene>
<comment type="caution">
    <text evidence="1">The sequence shown here is derived from an EMBL/GenBank/DDBJ whole genome shotgun (WGS) entry which is preliminary data.</text>
</comment>
<reference evidence="1" key="1">
    <citation type="submission" date="2023-07" db="EMBL/GenBank/DDBJ databases">
        <authorList>
            <consortium name="AG Swart"/>
            <person name="Singh M."/>
            <person name="Singh A."/>
            <person name="Seah K."/>
            <person name="Emmerich C."/>
        </authorList>
    </citation>
    <scope>NUCLEOTIDE SEQUENCE</scope>
    <source>
        <strain evidence="1">DP1</strain>
    </source>
</reference>